<evidence type="ECO:0000313" key="1">
    <source>
        <dbReference type="EMBL" id="DAE06938.1"/>
    </source>
</evidence>
<organism evidence="1">
    <name type="scientific">Siphoviridae sp. ctL0q1</name>
    <dbReference type="NCBI Taxonomy" id="2825449"/>
    <lineage>
        <taxon>Viruses</taxon>
        <taxon>Duplodnaviria</taxon>
        <taxon>Heunggongvirae</taxon>
        <taxon>Uroviricota</taxon>
        <taxon>Caudoviricetes</taxon>
    </lineage>
</organism>
<reference evidence="1" key="1">
    <citation type="journal article" date="2021" name="Proc. Natl. Acad. Sci. U.S.A.">
        <title>A Catalog of Tens of Thousands of Viruses from Human Metagenomes Reveals Hidden Associations with Chronic Diseases.</title>
        <authorList>
            <person name="Tisza M.J."/>
            <person name="Buck C.B."/>
        </authorList>
    </citation>
    <scope>NUCLEOTIDE SEQUENCE</scope>
    <source>
        <strain evidence="1">CtL0q1</strain>
    </source>
</reference>
<sequence>MKYDKEYSTQFPDEFQYLRSRGIRYTFVKTSPEGITTWKYKKTPELFEELKNFYVNNEYYD</sequence>
<proteinExistence type="predicted"/>
<protein>
    <submittedName>
        <fullName evidence="1">Uncharacterized protein</fullName>
    </submittedName>
</protein>
<accession>A0A8S5PJ51</accession>
<dbReference type="EMBL" id="BK015443">
    <property type="protein sequence ID" value="DAE06938.1"/>
    <property type="molecule type" value="Genomic_DNA"/>
</dbReference>
<name>A0A8S5PJ51_9CAUD</name>